<dbReference type="SMART" id="SM00213">
    <property type="entry name" value="UBQ"/>
    <property type="match status" value="1"/>
</dbReference>
<keyword evidence="3" id="KW-1185">Reference proteome</keyword>
<name>F8KZK2_PARAV</name>
<dbReference type="SUPFAM" id="SSF54236">
    <property type="entry name" value="Ubiquitin-like"/>
    <property type="match status" value="1"/>
</dbReference>
<dbReference type="Pfam" id="PF00240">
    <property type="entry name" value="ubiquitin"/>
    <property type="match status" value="1"/>
</dbReference>
<dbReference type="Proteomes" id="UP000000495">
    <property type="component" value="Chromosome"/>
</dbReference>
<dbReference type="Gene3D" id="3.10.20.90">
    <property type="entry name" value="Phosphatidylinositol 3-kinase Catalytic Subunit, Chain A, domain 1"/>
    <property type="match status" value="1"/>
</dbReference>
<gene>
    <name evidence="2" type="ordered locus">PUV_13920</name>
</gene>
<proteinExistence type="predicted"/>
<dbReference type="CDD" id="cd17039">
    <property type="entry name" value="Ubl_ubiquitin_like"/>
    <property type="match status" value="1"/>
</dbReference>
<accession>F8KZK2</accession>
<dbReference type="KEGG" id="puv:PUV_13920"/>
<dbReference type="InterPro" id="IPR029071">
    <property type="entry name" value="Ubiquitin-like_domsf"/>
</dbReference>
<reference evidence="2 3" key="2">
    <citation type="journal article" date="2011" name="Mol. Biol. Evol.">
        <title>Unity in variety--the pan-genome of the Chlamydiae.</title>
        <authorList>
            <person name="Collingro A."/>
            <person name="Tischler P."/>
            <person name="Weinmaier T."/>
            <person name="Penz T."/>
            <person name="Heinz E."/>
            <person name="Brunham R.C."/>
            <person name="Read T.D."/>
            <person name="Bavoil P.M."/>
            <person name="Sachse K."/>
            <person name="Kahane S."/>
            <person name="Friedman M.G."/>
            <person name="Rattei T."/>
            <person name="Myers G.S."/>
            <person name="Horn M."/>
        </authorList>
    </citation>
    <scope>NUCLEOTIDE SEQUENCE [LARGE SCALE GENOMIC DNA]</scope>
    <source>
        <strain evidence="3">UV7</strain>
    </source>
</reference>
<feature type="domain" description="Ubiquitin-like" evidence="1">
    <location>
        <begin position="104"/>
        <end position="179"/>
    </location>
</feature>
<dbReference type="AlphaFoldDB" id="F8KZK2"/>
<protein>
    <recommendedName>
        <fullName evidence="1">Ubiquitin-like domain-containing protein</fullName>
    </recommendedName>
</protein>
<evidence type="ECO:0000259" key="1">
    <source>
        <dbReference type="PROSITE" id="PS50053"/>
    </source>
</evidence>
<sequence length="355" mass="41784">MHVTSLKNLCFNHLITSQTKSDQAIIPYKKISGSLLNDFFHYVVTQKIETQKINKIDRLLNCDKNLYENLMCITLSDQSIGFEKFPSNIVKGLFNYVIRLDFTCKVKVKLPENKILKIKIFPSETVEILKKIIGIKIDVSPHHFKLLYKGYCLKNLNKDLFSYNFEKGKKVSVKLKYRNIRRYEDVKNKLSLINRAQFELISSFFAEKILFIQSCLSQNVRKNGIVQSEIIHHLMHSKKQKIPSRMEFLCFIQEYIEQMLRESFFAQIECFMENGLSLPIFYASGKITHFIEQIENDFRIKLNLDYFKINHGFHLKVNKKNCNGNNLCFSLREEIGIMGTANLKINQFKDINLWF</sequence>
<organism evidence="2 3">
    <name type="scientific">Parachlamydia acanthamoebae (strain UV7)</name>
    <dbReference type="NCBI Taxonomy" id="765952"/>
    <lineage>
        <taxon>Bacteria</taxon>
        <taxon>Pseudomonadati</taxon>
        <taxon>Chlamydiota</taxon>
        <taxon>Chlamydiia</taxon>
        <taxon>Parachlamydiales</taxon>
        <taxon>Parachlamydiaceae</taxon>
        <taxon>Parachlamydia</taxon>
    </lineage>
</organism>
<dbReference type="PROSITE" id="PS50053">
    <property type="entry name" value="UBIQUITIN_2"/>
    <property type="match status" value="1"/>
</dbReference>
<reference key="1">
    <citation type="journal article" date="2011" name="Mol. Biol. Evol.">
        <title>Unity in variety -- the pan-genome of the Chlamydiae.</title>
        <authorList>
            <person name="Collingro A."/>
            <person name="Tischler P."/>
            <person name="Weinmaier T."/>
            <person name="Penz T."/>
            <person name="Heinz E."/>
            <person name="Brunham R.C."/>
            <person name="Read T.D."/>
            <person name="Bavoil P.M."/>
            <person name="Sachse K."/>
            <person name="Kahane S."/>
            <person name="Friedman M.G."/>
            <person name="Rattei T."/>
            <person name="Myers G.S.A."/>
            <person name="Horn M."/>
        </authorList>
    </citation>
    <scope>NUCLEOTIDE SEQUENCE</scope>
    <source>
        <strain>UV7</strain>
    </source>
</reference>
<evidence type="ECO:0000313" key="2">
    <source>
        <dbReference type="EMBL" id="CCB86342.1"/>
    </source>
</evidence>
<dbReference type="EMBL" id="FR872580">
    <property type="protein sequence ID" value="CCB86342.1"/>
    <property type="molecule type" value="Genomic_DNA"/>
</dbReference>
<evidence type="ECO:0000313" key="3">
    <source>
        <dbReference type="Proteomes" id="UP000000495"/>
    </source>
</evidence>
<dbReference type="HOGENOM" id="CLU_780415_0_0_0"/>
<dbReference type="InterPro" id="IPR000626">
    <property type="entry name" value="Ubiquitin-like_dom"/>
</dbReference>